<organism evidence="7 8">
    <name type="scientific">Penicilliopsis zonata CBS 506.65</name>
    <dbReference type="NCBI Taxonomy" id="1073090"/>
    <lineage>
        <taxon>Eukaryota</taxon>
        <taxon>Fungi</taxon>
        <taxon>Dikarya</taxon>
        <taxon>Ascomycota</taxon>
        <taxon>Pezizomycotina</taxon>
        <taxon>Eurotiomycetes</taxon>
        <taxon>Eurotiomycetidae</taxon>
        <taxon>Eurotiales</taxon>
        <taxon>Aspergillaceae</taxon>
        <taxon>Penicilliopsis</taxon>
    </lineage>
</organism>
<dbReference type="InterPro" id="IPR010987">
    <property type="entry name" value="Glutathione-S-Trfase_C-like"/>
</dbReference>
<dbReference type="SUPFAM" id="SSF52833">
    <property type="entry name" value="Thioredoxin-like"/>
    <property type="match status" value="1"/>
</dbReference>
<dbReference type="PROSITE" id="PS50404">
    <property type="entry name" value="GST_NTER"/>
    <property type="match status" value="1"/>
</dbReference>
<dbReference type="PANTHER" id="PTHR43900:SF3">
    <property type="entry name" value="GLUTATHIONE S-TRANSFERASE RHO"/>
    <property type="match status" value="1"/>
</dbReference>
<name>A0A1L9S6N4_9EURO</name>
<dbReference type="InterPro" id="IPR004045">
    <property type="entry name" value="Glutathione_S-Trfase_N"/>
</dbReference>
<dbReference type="Proteomes" id="UP000184188">
    <property type="component" value="Unassembled WGS sequence"/>
</dbReference>
<dbReference type="FunFam" id="3.40.30.10:FF:000016">
    <property type="entry name" value="Glutathione S-transferase F2"/>
    <property type="match status" value="1"/>
</dbReference>
<reference evidence="8" key="1">
    <citation type="journal article" date="2017" name="Genome Biol.">
        <title>Comparative genomics reveals high biological diversity and specific adaptations in the industrially and medically important fungal genus Aspergillus.</title>
        <authorList>
            <person name="de Vries R.P."/>
            <person name="Riley R."/>
            <person name="Wiebenga A."/>
            <person name="Aguilar-Osorio G."/>
            <person name="Amillis S."/>
            <person name="Uchima C.A."/>
            <person name="Anderluh G."/>
            <person name="Asadollahi M."/>
            <person name="Askin M."/>
            <person name="Barry K."/>
            <person name="Battaglia E."/>
            <person name="Bayram O."/>
            <person name="Benocci T."/>
            <person name="Braus-Stromeyer S.A."/>
            <person name="Caldana C."/>
            <person name="Canovas D."/>
            <person name="Cerqueira G.C."/>
            <person name="Chen F."/>
            <person name="Chen W."/>
            <person name="Choi C."/>
            <person name="Clum A."/>
            <person name="Dos Santos R.A."/>
            <person name="Damasio A.R."/>
            <person name="Diallinas G."/>
            <person name="Emri T."/>
            <person name="Fekete E."/>
            <person name="Flipphi M."/>
            <person name="Freyberg S."/>
            <person name="Gallo A."/>
            <person name="Gournas C."/>
            <person name="Habgood R."/>
            <person name="Hainaut M."/>
            <person name="Harispe M.L."/>
            <person name="Henrissat B."/>
            <person name="Hilden K.S."/>
            <person name="Hope R."/>
            <person name="Hossain A."/>
            <person name="Karabika E."/>
            <person name="Karaffa L."/>
            <person name="Karanyi Z."/>
            <person name="Krasevec N."/>
            <person name="Kuo A."/>
            <person name="Kusch H."/>
            <person name="LaButti K."/>
            <person name="Lagendijk E.L."/>
            <person name="Lapidus A."/>
            <person name="Levasseur A."/>
            <person name="Lindquist E."/>
            <person name="Lipzen A."/>
            <person name="Logrieco A.F."/>
            <person name="MacCabe A."/>
            <person name="Maekelae M.R."/>
            <person name="Malavazi I."/>
            <person name="Melin P."/>
            <person name="Meyer V."/>
            <person name="Mielnichuk N."/>
            <person name="Miskei M."/>
            <person name="Molnar A.P."/>
            <person name="Mule G."/>
            <person name="Ngan C.Y."/>
            <person name="Orejas M."/>
            <person name="Orosz E."/>
            <person name="Ouedraogo J.P."/>
            <person name="Overkamp K.M."/>
            <person name="Park H.-S."/>
            <person name="Perrone G."/>
            <person name="Piumi F."/>
            <person name="Punt P.J."/>
            <person name="Ram A.F."/>
            <person name="Ramon A."/>
            <person name="Rauscher S."/>
            <person name="Record E."/>
            <person name="Riano-Pachon D.M."/>
            <person name="Robert V."/>
            <person name="Roehrig J."/>
            <person name="Ruller R."/>
            <person name="Salamov A."/>
            <person name="Salih N.S."/>
            <person name="Samson R.A."/>
            <person name="Sandor E."/>
            <person name="Sanguinetti M."/>
            <person name="Schuetze T."/>
            <person name="Sepcic K."/>
            <person name="Shelest E."/>
            <person name="Sherlock G."/>
            <person name="Sophianopoulou V."/>
            <person name="Squina F.M."/>
            <person name="Sun H."/>
            <person name="Susca A."/>
            <person name="Todd R.B."/>
            <person name="Tsang A."/>
            <person name="Unkles S.E."/>
            <person name="van de Wiele N."/>
            <person name="van Rossen-Uffink D."/>
            <person name="Oliveira J.V."/>
            <person name="Vesth T.C."/>
            <person name="Visser J."/>
            <person name="Yu J.-H."/>
            <person name="Zhou M."/>
            <person name="Andersen M.R."/>
            <person name="Archer D.B."/>
            <person name="Baker S.E."/>
            <person name="Benoit I."/>
            <person name="Brakhage A.A."/>
            <person name="Braus G.H."/>
            <person name="Fischer R."/>
            <person name="Frisvad J.C."/>
            <person name="Goldman G.H."/>
            <person name="Houbraken J."/>
            <person name="Oakley B."/>
            <person name="Pocsi I."/>
            <person name="Scazzocchio C."/>
            <person name="Seiboth B."/>
            <person name="vanKuyk P.A."/>
            <person name="Wortman J."/>
            <person name="Dyer P.S."/>
            <person name="Grigoriev I.V."/>
        </authorList>
    </citation>
    <scope>NUCLEOTIDE SEQUENCE [LARGE SCALE GENOMIC DNA]</scope>
    <source>
        <strain evidence="8">CBS 506.65</strain>
    </source>
</reference>
<dbReference type="SFLD" id="SFLDG01154">
    <property type="entry name" value="Main.5:_Phi-like"/>
    <property type="match status" value="1"/>
</dbReference>
<feature type="domain" description="GST C-terminal" evidence="6">
    <location>
        <begin position="85"/>
        <end position="206"/>
    </location>
</feature>
<dbReference type="EC" id="2.5.1.18" evidence="2"/>
<dbReference type="EMBL" id="KV878356">
    <property type="protein sequence ID" value="OJJ42817.1"/>
    <property type="molecule type" value="Genomic_DNA"/>
</dbReference>
<sequence>MKLYCFPFSTCTQRVRTILTELGLNAELITVDLIKGAHKEEEYLANFHPFGKVPVLVDGEIQIFESRAICQYLATKHGSSLSPSEMKRYAAYQQALSIEQSYFDPPAHTIAFEMVIKPRKKLGEPDMALVQRSLSQLDLALQGYERLLSRQTYLAGGEVTLADLYHLPYGVAIEPLGYTALLDKYPAVKAWWGRLKERESWIVITK</sequence>
<dbReference type="GO" id="GO:0006749">
    <property type="term" value="P:glutathione metabolic process"/>
    <property type="evidence" value="ECO:0007669"/>
    <property type="project" value="TreeGrafter"/>
</dbReference>
<dbReference type="GO" id="GO:0004364">
    <property type="term" value="F:glutathione transferase activity"/>
    <property type="evidence" value="ECO:0007669"/>
    <property type="project" value="UniProtKB-EC"/>
</dbReference>
<keyword evidence="8" id="KW-1185">Reference proteome</keyword>
<dbReference type="Gene3D" id="3.40.30.10">
    <property type="entry name" value="Glutaredoxin"/>
    <property type="match status" value="1"/>
</dbReference>
<evidence type="ECO:0000313" key="8">
    <source>
        <dbReference type="Proteomes" id="UP000184188"/>
    </source>
</evidence>
<dbReference type="InterPro" id="IPR036282">
    <property type="entry name" value="Glutathione-S-Trfase_C_sf"/>
</dbReference>
<dbReference type="OrthoDB" id="249703at2759"/>
<protein>
    <recommendedName>
        <fullName evidence="2">glutathione transferase</fullName>
        <ecNumber evidence="2">2.5.1.18</ecNumber>
    </recommendedName>
</protein>
<dbReference type="Pfam" id="PF02798">
    <property type="entry name" value="GST_N"/>
    <property type="match status" value="1"/>
</dbReference>
<dbReference type="GO" id="GO:0009636">
    <property type="term" value="P:response to toxic substance"/>
    <property type="evidence" value="ECO:0007669"/>
    <property type="project" value="UniProtKB-ARBA"/>
</dbReference>
<evidence type="ECO:0000256" key="4">
    <source>
        <dbReference type="ARBA" id="ARBA00047960"/>
    </source>
</evidence>
<dbReference type="PROSITE" id="PS50405">
    <property type="entry name" value="GST_CTER"/>
    <property type="match status" value="1"/>
</dbReference>
<evidence type="ECO:0000259" key="5">
    <source>
        <dbReference type="PROSITE" id="PS50404"/>
    </source>
</evidence>
<evidence type="ECO:0000256" key="2">
    <source>
        <dbReference type="ARBA" id="ARBA00012452"/>
    </source>
</evidence>
<keyword evidence="3" id="KW-0808">Transferase</keyword>
<dbReference type="AlphaFoldDB" id="A0A1L9S6N4"/>
<dbReference type="STRING" id="1073090.A0A1L9S6N4"/>
<evidence type="ECO:0000256" key="3">
    <source>
        <dbReference type="ARBA" id="ARBA00022679"/>
    </source>
</evidence>
<comment type="catalytic activity">
    <reaction evidence="4">
        <text>RX + glutathione = an S-substituted glutathione + a halide anion + H(+)</text>
        <dbReference type="Rhea" id="RHEA:16437"/>
        <dbReference type="ChEBI" id="CHEBI:15378"/>
        <dbReference type="ChEBI" id="CHEBI:16042"/>
        <dbReference type="ChEBI" id="CHEBI:17792"/>
        <dbReference type="ChEBI" id="CHEBI:57925"/>
        <dbReference type="ChEBI" id="CHEBI:90779"/>
        <dbReference type="EC" id="2.5.1.18"/>
    </reaction>
</comment>
<dbReference type="GeneID" id="34613992"/>
<evidence type="ECO:0000313" key="7">
    <source>
        <dbReference type="EMBL" id="OJJ42817.1"/>
    </source>
</evidence>
<dbReference type="SFLD" id="SFLDS00019">
    <property type="entry name" value="Glutathione_Transferase_(cytos"/>
    <property type="match status" value="1"/>
</dbReference>
<accession>A0A1L9S6N4</accession>
<proteinExistence type="inferred from homology"/>
<dbReference type="RefSeq" id="XP_022577327.1">
    <property type="nucleotide sequence ID" value="XM_022727528.1"/>
</dbReference>
<dbReference type="GO" id="GO:0005737">
    <property type="term" value="C:cytoplasm"/>
    <property type="evidence" value="ECO:0007669"/>
    <property type="project" value="TreeGrafter"/>
</dbReference>
<comment type="similarity">
    <text evidence="1">Belongs to the GST superfamily. Phi family.</text>
</comment>
<dbReference type="VEuPathDB" id="FungiDB:ASPZODRAFT_20095"/>
<feature type="domain" description="GST N-terminal" evidence="5">
    <location>
        <begin position="1"/>
        <end position="81"/>
    </location>
</feature>
<evidence type="ECO:0000256" key="1">
    <source>
        <dbReference type="ARBA" id="ARBA00010128"/>
    </source>
</evidence>
<dbReference type="Gene3D" id="1.20.1050.10">
    <property type="match status" value="1"/>
</dbReference>
<dbReference type="GO" id="GO:0043295">
    <property type="term" value="F:glutathione binding"/>
    <property type="evidence" value="ECO:0007669"/>
    <property type="project" value="TreeGrafter"/>
</dbReference>
<dbReference type="InterPro" id="IPR004046">
    <property type="entry name" value="GST_C"/>
</dbReference>
<dbReference type="FunFam" id="1.20.1050.10:FF:000004">
    <property type="entry name" value="Glutathione S-transferase F2"/>
    <property type="match status" value="1"/>
</dbReference>
<gene>
    <name evidence="7" type="ORF">ASPZODRAFT_20095</name>
</gene>
<dbReference type="Pfam" id="PF00043">
    <property type="entry name" value="GST_C"/>
    <property type="match status" value="1"/>
</dbReference>
<dbReference type="SUPFAM" id="SSF47616">
    <property type="entry name" value="GST C-terminal domain-like"/>
    <property type="match status" value="1"/>
</dbReference>
<dbReference type="SFLD" id="SFLDG00358">
    <property type="entry name" value="Main_(cytGST)"/>
    <property type="match status" value="1"/>
</dbReference>
<dbReference type="InterPro" id="IPR036249">
    <property type="entry name" value="Thioredoxin-like_sf"/>
</dbReference>
<dbReference type="CDD" id="cd03053">
    <property type="entry name" value="GST_N_Phi"/>
    <property type="match status" value="1"/>
</dbReference>
<dbReference type="PANTHER" id="PTHR43900">
    <property type="entry name" value="GLUTATHIONE S-TRANSFERASE RHO"/>
    <property type="match status" value="1"/>
</dbReference>
<dbReference type="InterPro" id="IPR040079">
    <property type="entry name" value="Glutathione_S-Trfase"/>
</dbReference>
<evidence type="ECO:0000259" key="6">
    <source>
        <dbReference type="PROSITE" id="PS50405"/>
    </source>
</evidence>